<evidence type="ECO:0000256" key="2">
    <source>
        <dbReference type="ARBA" id="ARBA00004065"/>
    </source>
</evidence>
<feature type="domain" description="RNase H type-1" evidence="11">
    <location>
        <begin position="76"/>
        <end position="209"/>
    </location>
</feature>
<evidence type="ECO:0000256" key="9">
    <source>
        <dbReference type="ARBA" id="ARBA00022801"/>
    </source>
</evidence>
<comment type="function">
    <text evidence="2">Endonuclease that specifically degrades the RNA of RNA-DNA hybrids.</text>
</comment>
<proteinExistence type="inferred from homology"/>
<gene>
    <name evidence="12" type="ORF">EZS27_015157</name>
</gene>
<evidence type="ECO:0000256" key="5">
    <source>
        <dbReference type="ARBA" id="ARBA00017721"/>
    </source>
</evidence>
<evidence type="ECO:0000256" key="10">
    <source>
        <dbReference type="ARBA" id="ARBA00022842"/>
    </source>
</evidence>
<dbReference type="GO" id="GO:0046872">
    <property type="term" value="F:metal ion binding"/>
    <property type="evidence" value="ECO:0007669"/>
    <property type="project" value="UniProtKB-KW"/>
</dbReference>
<dbReference type="EC" id="3.1.26.4" evidence="4"/>
<dbReference type="AlphaFoldDB" id="A0A5J4RUS3"/>
<organism evidence="12">
    <name type="scientific">termite gut metagenome</name>
    <dbReference type="NCBI Taxonomy" id="433724"/>
    <lineage>
        <taxon>unclassified sequences</taxon>
        <taxon>metagenomes</taxon>
        <taxon>organismal metagenomes</taxon>
    </lineage>
</organism>
<dbReference type="GO" id="GO:0003676">
    <property type="term" value="F:nucleic acid binding"/>
    <property type="evidence" value="ECO:0007669"/>
    <property type="project" value="InterPro"/>
</dbReference>
<dbReference type="PROSITE" id="PS50879">
    <property type="entry name" value="RNASE_H_1"/>
    <property type="match status" value="1"/>
</dbReference>
<protein>
    <recommendedName>
        <fullName evidence="5">Ribonuclease H</fullName>
        <ecNumber evidence="4">3.1.26.4</ecNumber>
    </recommendedName>
</protein>
<keyword evidence="8" id="KW-0255">Endonuclease</keyword>
<dbReference type="Pfam" id="PF01693">
    <property type="entry name" value="Cauli_VI"/>
    <property type="match status" value="1"/>
</dbReference>
<name>A0A5J4RUS3_9ZZZZ</name>
<comment type="cofactor">
    <cofactor evidence="1">
        <name>Mg(2+)</name>
        <dbReference type="ChEBI" id="CHEBI:18420"/>
    </cofactor>
</comment>
<comment type="similarity">
    <text evidence="3">Belongs to the RNase H family.</text>
</comment>
<dbReference type="SUPFAM" id="SSF55658">
    <property type="entry name" value="L9 N-domain-like"/>
    <property type="match status" value="1"/>
</dbReference>
<evidence type="ECO:0000259" key="11">
    <source>
        <dbReference type="PROSITE" id="PS50879"/>
    </source>
</evidence>
<dbReference type="Pfam" id="PF00075">
    <property type="entry name" value="RNase_H"/>
    <property type="match status" value="1"/>
</dbReference>
<evidence type="ECO:0000256" key="4">
    <source>
        <dbReference type="ARBA" id="ARBA00012180"/>
    </source>
</evidence>
<evidence type="ECO:0000256" key="1">
    <source>
        <dbReference type="ARBA" id="ARBA00001946"/>
    </source>
</evidence>
<keyword evidence="10" id="KW-0460">Magnesium</keyword>
<dbReference type="Gene3D" id="3.40.970.10">
    <property type="entry name" value="Ribonuclease H1, N-terminal domain"/>
    <property type="match status" value="1"/>
</dbReference>
<dbReference type="InterPro" id="IPR036397">
    <property type="entry name" value="RNaseH_sf"/>
</dbReference>
<dbReference type="FunFam" id="3.40.970.10:FF:000002">
    <property type="entry name" value="Ribonuclease H"/>
    <property type="match status" value="1"/>
</dbReference>
<dbReference type="InterPro" id="IPR011320">
    <property type="entry name" value="RNase_H1_N"/>
</dbReference>
<dbReference type="SUPFAM" id="SSF53098">
    <property type="entry name" value="Ribonuclease H-like"/>
    <property type="match status" value="1"/>
</dbReference>
<dbReference type="EMBL" id="SNRY01000768">
    <property type="protein sequence ID" value="KAA6336713.1"/>
    <property type="molecule type" value="Genomic_DNA"/>
</dbReference>
<keyword evidence="7" id="KW-0479">Metal-binding</keyword>
<evidence type="ECO:0000313" key="12">
    <source>
        <dbReference type="EMBL" id="KAA6336713.1"/>
    </source>
</evidence>
<dbReference type="GO" id="GO:0004523">
    <property type="term" value="F:RNA-DNA hybrid ribonuclease activity"/>
    <property type="evidence" value="ECO:0007669"/>
    <property type="project" value="UniProtKB-EC"/>
</dbReference>
<evidence type="ECO:0000256" key="8">
    <source>
        <dbReference type="ARBA" id="ARBA00022759"/>
    </source>
</evidence>
<evidence type="ECO:0000256" key="6">
    <source>
        <dbReference type="ARBA" id="ARBA00022722"/>
    </source>
</evidence>
<dbReference type="InterPro" id="IPR009027">
    <property type="entry name" value="Ribosomal_bL9/RNase_H1_N"/>
</dbReference>
<dbReference type="Gene3D" id="3.30.420.10">
    <property type="entry name" value="Ribonuclease H-like superfamily/Ribonuclease H"/>
    <property type="match status" value="1"/>
</dbReference>
<dbReference type="PIRSF" id="PIRSF037839">
    <property type="entry name" value="Ribonuclease_H"/>
    <property type="match status" value="1"/>
</dbReference>
<dbReference type="InterPro" id="IPR037056">
    <property type="entry name" value="RNase_H1_N_sf"/>
</dbReference>
<comment type="caution">
    <text evidence="12">The sequence shown here is derived from an EMBL/GenBank/DDBJ whole genome shotgun (WGS) entry which is preliminary data.</text>
</comment>
<keyword evidence="6" id="KW-0540">Nuclease</keyword>
<reference evidence="12" key="1">
    <citation type="submission" date="2019-03" db="EMBL/GenBank/DDBJ databases">
        <title>Single cell metagenomics reveals metabolic interactions within the superorganism composed of flagellate Streblomastix strix and complex community of Bacteroidetes bacteria on its surface.</title>
        <authorList>
            <person name="Treitli S.C."/>
            <person name="Kolisko M."/>
            <person name="Husnik F."/>
            <person name="Keeling P."/>
            <person name="Hampl V."/>
        </authorList>
    </citation>
    <scope>NUCLEOTIDE SEQUENCE</scope>
    <source>
        <strain evidence="12">STM</strain>
    </source>
</reference>
<dbReference type="InterPro" id="IPR012337">
    <property type="entry name" value="RNaseH-like_sf"/>
</dbReference>
<dbReference type="InterPro" id="IPR017290">
    <property type="entry name" value="RNase_H_bac"/>
</dbReference>
<dbReference type="InterPro" id="IPR002156">
    <property type="entry name" value="RNaseH_domain"/>
</dbReference>
<evidence type="ECO:0000256" key="7">
    <source>
        <dbReference type="ARBA" id="ARBA00022723"/>
    </source>
</evidence>
<sequence length="209" mass="23887">MGNKQKYYVVWKGATPGVYTSWNDCQLQIKGCERAIYKSFNTEEEAKHAYASSPYNYIGQEVKRRTFQTAISTSDAIIKNSLSVDAACSGNPGQMEYRGVHTGSREELFHFGPMKGTNNIGEFLALVHGLALLKQKGFDMPIYSDSANAINWVEQKKCKTKLLRTPETEELFRIIERAENWLKENTYTTHILKWQTKDWGEIPADFGRK</sequence>
<accession>A0A5J4RUS3</accession>
<evidence type="ECO:0000256" key="3">
    <source>
        <dbReference type="ARBA" id="ARBA00005300"/>
    </source>
</evidence>
<keyword evidence="9 12" id="KW-0378">Hydrolase</keyword>